<organism evidence="2 3">
    <name type="scientific">Butyrivibrio proteoclasticus (strain ATCC 51982 / DSM 14932 / B316)</name>
    <name type="common">Clostridium proteoclasticum</name>
    <dbReference type="NCBI Taxonomy" id="515622"/>
    <lineage>
        <taxon>Bacteria</taxon>
        <taxon>Bacillati</taxon>
        <taxon>Bacillota</taxon>
        <taxon>Clostridia</taxon>
        <taxon>Lachnospirales</taxon>
        <taxon>Lachnospiraceae</taxon>
        <taxon>Butyrivibrio</taxon>
    </lineage>
</organism>
<dbReference type="PANTHER" id="PTHR30383">
    <property type="entry name" value="THIOESTERASE 1/PROTEASE 1/LYSOPHOSPHOLIPASE L1"/>
    <property type="match status" value="1"/>
</dbReference>
<dbReference type="Gene3D" id="3.40.50.1110">
    <property type="entry name" value="SGNH hydrolase"/>
    <property type="match status" value="1"/>
</dbReference>
<dbReference type="RefSeq" id="WP_013280420.1">
    <property type="nucleotide sequence ID" value="NC_014387.1"/>
</dbReference>
<keyword evidence="3" id="KW-1185">Reference proteome</keyword>
<reference evidence="2 3" key="1">
    <citation type="journal article" date="2010" name="PLoS ONE">
        <title>The glycobiome of the rumen bacterium Butyrivibrio proteoclasticus B316(T) highlights adaptation to a polysaccharide-rich environment.</title>
        <authorList>
            <person name="Kelly W.J."/>
            <person name="Leahy S.C."/>
            <person name="Altermann E."/>
            <person name="Yeoman C.J."/>
            <person name="Dunne J.C."/>
            <person name="Kong Z."/>
            <person name="Pacheco D.M."/>
            <person name="Li D."/>
            <person name="Noel S.J."/>
            <person name="Moon C.D."/>
            <person name="Cookson A.L."/>
            <person name="Attwood G.T."/>
        </authorList>
    </citation>
    <scope>NUCLEOTIDE SEQUENCE [LARGE SCALE GENOMIC DNA]</scope>
    <source>
        <strain evidence="3">ATCC 51982 / DSM 14932 / B316</strain>
    </source>
</reference>
<evidence type="ECO:0000259" key="1">
    <source>
        <dbReference type="Pfam" id="PF13472"/>
    </source>
</evidence>
<evidence type="ECO:0000313" key="2">
    <source>
        <dbReference type="EMBL" id="ADL33764.1"/>
    </source>
</evidence>
<dbReference type="AlphaFoldDB" id="E0S1T9"/>
<dbReference type="InterPro" id="IPR013830">
    <property type="entry name" value="SGNH_hydro"/>
</dbReference>
<dbReference type="STRING" id="515622.bpr_I1022"/>
<proteinExistence type="predicted"/>
<sequence>MGNILAFGDSNTWGLIPGSFPYRRYSEKVRWTGVLQKKVRNMRVLEEGLCGRTTVFEDKYRSGRKGVNTLKKILAGKSSFNSVVLMLGTNDCKKDYAASPTDIGRGIEECIDQLEEYVSPEKVLLVSPIYLGDEVWRPEKDPEFDLASVNTSRQLKGVYEEIAKRRGVNFLAASDYVSADEKDDEHLNEEGHRIFADVIYDKLREMKVV</sequence>
<evidence type="ECO:0000313" key="3">
    <source>
        <dbReference type="Proteomes" id="UP000001299"/>
    </source>
</evidence>
<keyword evidence="2" id="KW-0378">Hydrolase</keyword>
<dbReference type="HOGENOM" id="CLU_088167_0_0_9"/>
<dbReference type="KEGG" id="bpb:bpr_I1022"/>
<dbReference type="GO" id="GO:0016787">
    <property type="term" value="F:hydrolase activity"/>
    <property type="evidence" value="ECO:0007669"/>
    <property type="project" value="UniProtKB-KW"/>
</dbReference>
<dbReference type="eggNOG" id="COG2755">
    <property type="taxonomic scope" value="Bacteria"/>
</dbReference>
<dbReference type="Proteomes" id="UP000001299">
    <property type="component" value="Chromosome 1"/>
</dbReference>
<dbReference type="SUPFAM" id="SSF52266">
    <property type="entry name" value="SGNH hydrolase"/>
    <property type="match status" value="1"/>
</dbReference>
<protein>
    <submittedName>
        <fullName evidence="2">GDSL-family lipase/acylhydrolase</fullName>
    </submittedName>
</protein>
<gene>
    <name evidence="2" type="ordered locus">bpr_I1022</name>
</gene>
<dbReference type="InterPro" id="IPR051532">
    <property type="entry name" value="Ester_Hydrolysis_Enzymes"/>
</dbReference>
<dbReference type="Pfam" id="PF13472">
    <property type="entry name" value="Lipase_GDSL_2"/>
    <property type="match status" value="1"/>
</dbReference>
<dbReference type="InterPro" id="IPR036514">
    <property type="entry name" value="SGNH_hydro_sf"/>
</dbReference>
<name>E0S1T9_BUTPB</name>
<dbReference type="PANTHER" id="PTHR30383:SF29">
    <property type="entry name" value="SGNH HYDROLASE-TYPE ESTERASE DOMAIN-CONTAINING PROTEIN"/>
    <property type="match status" value="1"/>
</dbReference>
<accession>E0S1T9</accession>
<feature type="domain" description="SGNH hydrolase-type esterase" evidence="1">
    <location>
        <begin position="6"/>
        <end position="194"/>
    </location>
</feature>
<dbReference type="EMBL" id="CP001810">
    <property type="protein sequence ID" value="ADL33764.1"/>
    <property type="molecule type" value="Genomic_DNA"/>
</dbReference>